<dbReference type="InterPro" id="IPR006139">
    <property type="entry name" value="D-isomer_2_OHA_DH_cat_dom"/>
</dbReference>
<dbReference type="InterPro" id="IPR050857">
    <property type="entry name" value="D-2-hydroxyacid_DH"/>
</dbReference>
<dbReference type="InterPro" id="IPR006140">
    <property type="entry name" value="D-isomer_DH_NAD-bd"/>
</dbReference>
<dbReference type="SUPFAM" id="SSF51735">
    <property type="entry name" value="NAD(P)-binding Rossmann-fold domains"/>
    <property type="match status" value="1"/>
</dbReference>
<evidence type="ECO:0000259" key="6">
    <source>
        <dbReference type="Pfam" id="PF02826"/>
    </source>
</evidence>
<dbReference type="GO" id="GO:0006564">
    <property type="term" value="P:L-serine biosynthetic process"/>
    <property type="evidence" value="ECO:0007669"/>
    <property type="project" value="UniProtKB-ARBA"/>
</dbReference>
<dbReference type="CDD" id="cd12174">
    <property type="entry name" value="PGDH_like_3"/>
    <property type="match status" value="1"/>
</dbReference>
<evidence type="ECO:0000256" key="3">
    <source>
        <dbReference type="ARBA" id="ARBA00023027"/>
    </source>
</evidence>
<dbReference type="VEuPathDB" id="TrichDB:TRFO_39325"/>
<evidence type="ECO:0000313" key="7">
    <source>
        <dbReference type="EMBL" id="OHS94511.1"/>
    </source>
</evidence>
<dbReference type="PANTHER" id="PTHR42789">
    <property type="entry name" value="D-ISOMER SPECIFIC 2-HYDROXYACID DEHYDROGENASE FAMILY PROTEIN (AFU_ORTHOLOGUE AFUA_6G10090)"/>
    <property type="match status" value="1"/>
</dbReference>
<dbReference type="FunFam" id="3.40.50.720:FF:000041">
    <property type="entry name" value="D-3-phosphoglycerate dehydrogenase"/>
    <property type="match status" value="1"/>
</dbReference>
<dbReference type="OrthoDB" id="298012at2759"/>
<gene>
    <name evidence="7" type="ORF">TRFO_39325</name>
</gene>
<accession>A0A1J4J8E8</accession>
<reference evidence="7" key="1">
    <citation type="submission" date="2016-10" db="EMBL/GenBank/DDBJ databases">
        <authorList>
            <person name="Benchimol M."/>
            <person name="Almeida L.G."/>
            <person name="Vasconcelos A.T."/>
            <person name="Perreira-Neves A."/>
            <person name="Rosa I.A."/>
            <person name="Tasca T."/>
            <person name="Bogo M.R."/>
            <person name="de Souza W."/>
        </authorList>
    </citation>
    <scope>NUCLEOTIDE SEQUENCE [LARGE SCALE GENOMIC DNA]</scope>
    <source>
        <strain evidence="7">K</strain>
    </source>
</reference>
<feature type="domain" description="D-isomer specific 2-hydroxyacid dehydrogenase catalytic" evidence="5">
    <location>
        <begin position="4"/>
        <end position="317"/>
    </location>
</feature>
<dbReference type="InterPro" id="IPR036291">
    <property type="entry name" value="NAD(P)-bd_dom_sf"/>
</dbReference>
<dbReference type="InterPro" id="IPR029753">
    <property type="entry name" value="D-isomer_DH_CS"/>
</dbReference>
<dbReference type="Gene3D" id="3.40.50.720">
    <property type="entry name" value="NAD(P)-binding Rossmann-like Domain"/>
    <property type="match status" value="2"/>
</dbReference>
<comment type="caution">
    <text evidence="7">The sequence shown here is derived from an EMBL/GenBank/DDBJ whole genome shotgun (WGS) entry which is preliminary data.</text>
</comment>
<feature type="domain" description="D-isomer specific 2-hydroxyacid dehydrogenase NAD-binding" evidence="6">
    <location>
        <begin position="106"/>
        <end position="263"/>
    </location>
</feature>
<comment type="similarity">
    <text evidence="1 4">Belongs to the D-isomer specific 2-hydroxyacid dehydrogenase family.</text>
</comment>
<proteinExistence type="inferred from homology"/>
<protein>
    <submittedName>
        <fullName evidence="7">D-isomer specific 2-hydroxyacid dehydrogenase</fullName>
    </submittedName>
</protein>
<sequence length="394" mass="42515">MVKILIADSLSSNVIKSLEESGYQVHYDPSLSDKTLVHEIPEYNILVVRSTKVTRSAIEAAKNLGLIVRAGAGVNTIDIKAASEYGILVTNTPGCNADAVAELAMGHIIACDRQIVANTNDLRNGQWTKKNYLDSPGLKGKTLGLLGAGNVSQRLVNIAHGAGMNVIIWSYFFDDNDAKKMGVTRVLDKMDVARNSDVISIHIPYMKETHHSISTEFFDAMKPGAIFINTARGEIVDTPAMINAINNKGIRVGIDVFEDEPTFSLGDFNHSELAKLVCSATCHIGGSTQQASELIAQETINIVNTFVKTGEALHCVNIEAKPKCDHVLAIRHKGVLANIIQTICEYGGEILSVNNQILSGGESCTCSIRMKCKLPLDDQISAIDGVFSATTSEN</sequence>
<organism evidence="7 8">
    <name type="scientific">Tritrichomonas foetus</name>
    <dbReference type="NCBI Taxonomy" id="1144522"/>
    <lineage>
        <taxon>Eukaryota</taxon>
        <taxon>Metamonada</taxon>
        <taxon>Parabasalia</taxon>
        <taxon>Tritrichomonadida</taxon>
        <taxon>Tritrichomonadidae</taxon>
        <taxon>Tritrichomonas</taxon>
    </lineage>
</organism>
<dbReference type="GO" id="GO:0051287">
    <property type="term" value="F:NAD binding"/>
    <property type="evidence" value="ECO:0007669"/>
    <property type="project" value="InterPro"/>
</dbReference>
<keyword evidence="2 4" id="KW-0560">Oxidoreductase</keyword>
<dbReference type="GeneID" id="94847278"/>
<dbReference type="Pfam" id="PF00389">
    <property type="entry name" value="2-Hacid_dh"/>
    <property type="match status" value="1"/>
</dbReference>
<keyword evidence="3" id="KW-0520">NAD</keyword>
<dbReference type="SUPFAM" id="SSF52283">
    <property type="entry name" value="Formate/glycerate dehydrogenase catalytic domain-like"/>
    <property type="match status" value="1"/>
</dbReference>
<evidence type="ECO:0000256" key="1">
    <source>
        <dbReference type="ARBA" id="ARBA00005854"/>
    </source>
</evidence>
<name>A0A1J4J8E8_9EUKA</name>
<evidence type="ECO:0000313" key="8">
    <source>
        <dbReference type="Proteomes" id="UP000179807"/>
    </source>
</evidence>
<dbReference type="PANTHER" id="PTHR42789:SF1">
    <property type="entry name" value="D-ISOMER SPECIFIC 2-HYDROXYACID DEHYDROGENASE FAMILY PROTEIN (AFU_ORTHOLOGUE AFUA_6G10090)"/>
    <property type="match status" value="1"/>
</dbReference>
<dbReference type="EMBL" id="MLAK01001314">
    <property type="protein sequence ID" value="OHS94511.1"/>
    <property type="molecule type" value="Genomic_DNA"/>
</dbReference>
<evidence type="ECO:0000259" key="5">
    <source>
        <dbReference type="Pfam" id="PF00389"/>
    </source>
</evidence>
<dbReference type="RefSeq" id="XP_068347648.1">
    <property type="nucleotide sequence ID" value="XM_068512574.1"/>
</dbReference>
<dbReference type="GO" id="GO:0047545">
    <property type="term" value="F:(S)-2-hydroxyglutarate dehydrogenase activity"/>
    <property type="evidence" value="ECO:0007669"/>
    <property type="project" value="UniProtKB-ARBA"/>
</dbReference>
<evidence type="ECO:0000256" key="4">
    <source>
        <dbReference type="RuleBase" id="RU003719"/>
    </source>
</evidence>
<dbReference type="GO" id="GO:0004617">
    <property type="term" value="F:phosphoglycerate dehydrogenase activity"/>
    <property type="evidence" value="ECO:0007669"/>
    <property type="project" value="UniProtKB-ARBA"/>
</dbReference>
<keyword evidence="8" id="KW-1185">Reference proteome</keyword>
<dbReference type="Proteomes" id="UP000179807">
    <property type="component" value="Unassembled WGS sequence"/>
</dbReference>
<evidence type="ECO:0000256" key="2">
    <source>
        <dbReference type="ARBA" id="ARBA00023002"/>
    </source>
</evidence>
<dbReference type="PROSITE" id="PS00671">
    <property type="entry name" value="D_2_HYDROXYACID_DH_3"/>
    <property type="match status" value="1"/>
</dbReference>
<dbReference type="AlphaFoldDB" id="A0A1J4J8E8"/>
<dbReference type="Pfam" id="PF02826">
    <property type="entry name" value="2-Hacid_dh_C"/>
    <property type="match status" value="1"/>
</dbReference>